<dbReference type="RefSeq" id="WP_065211124.1">
    <property type="nucleotide sequence ID" value="NZ_CP016179.1"/>
</dbReference>
<keyword evidence="1" id="KW-0472">Membrane</keyword>
<keyword evidence="1" id="KW-1133">Transmembrane helix</keyword>
<dbReference type="KEGG" id="vbr:A6E01_19300"/>
<keyword evidence="2" id="KW-0614">Plasmid</keyword>
<evidence type="ECO:0000256" key="1">
    <source>
        <dbReference type="SAM" id="Phobius"/>
    </source>
</evidence>
<protein>
    <submittedName>
        <fullName evidence="2">Uncharacterized protein</fullName>
    </submittedName>
</protein>
<keyword evidence="1" id="KW-0812">Transmembrane</keyword>
<dbReference type="EMBL" id="CP016179">
    <property type="protein sequence ID" value="ANO35362.1"/>
    <property type="molecule type" value="Genomic_DNA"/>
</dbReference>
<organism evidence="2 3">
    <name type="scientific">Vibrio breoganii</name>
    <dbReference type="NCBI Taxonomy" id="553239"/>
    <lineage>
        <taxon>Bacteria</taxon>
        <taxon>Pseudomonadati</taxon>
        <taxon>Pseudomonadota</taxon>
        <taxon>Gammaproteobacteria</taxon>
        <taxon>Vibrionales</taxon>
        <taxon>Vibrionaceae</taxon>
        <taxon>Vibrio</taxon>
    </lineage>
</organism>
<geneLocation type="plasmid" evidence="2 3">
    <name>unnamed1</name>
</geneLocation>
<evidence type="ECO:0000313" key="2">
    <source>
        <dbReference type="EMBL" id="ANO35362.1"/>
    </source>
</evidence>
<proteinExistence type="predicted"/>
<dbReference type="Proteomes" id="UP000092018">
    <property type="component" value="Plasmid unnamed1"/>
</dbReference>
<reference evidence="2 3" key="1">
    <citation type="submission" date="2016-06" db="EMBL/GenBank/DDBJ databases">
        <title>Adaptive Radiation by Waves of Gene Transfer Leads to Fine-Scale Resource Partitioning in Marine Microbes.</title>
        <authorList>
            <person name="Hehemann J.-H."/>
            <person name="Arevalo P."/>
            <person name="Datta M.S."/>
            <person name="Yu X."/>
            <person name="Corzett C."/>
            <person name="Henschel A."/>
            <person name="Preheim S.P."/>
            <person name="Timberlake S."/>
            <person name="Alm E.J."/>
            <person name="Polz M.F."/>
        </authorList>
    </citation>
    <scope>NUCLEOTIDE SEQUENCE [LARGE SCALE GENOMIC DNA]</scope>
    <source>
        <strain evidence="2 3">FF50</strain>
        <plasmid evidence="2 3">unnamed1</plasmid>
    </source>
</reference>
<dbReference type="AlphaFoldDB" id="A0AAN1CUA9"/>
<feature type="transmembrane region" description="Helical" evidence="1">
    <location>
        <begin position="41"/>
        <end position="60"/>
    </location>
</feature>
<accession>A0AAN1CUA9</accession>
<sequence>MELIEFILITLWQGCVAAIEHGNMSLNNKTISNAETMELYIKMGKALGILLAFYLFTVCLERLANSYANRVYQRAGR</sequence>
<name>A0AAN1CUA9_9VIBR</name>
<evidence type="ECO:0000313" key="3">
    <source>
        <dbReference type="Proteomes" id="UP000092018"/>
    </source>
</evidence>
<gene>
    <name evidence="2" type="ORF">A6E01_19300</name>
</gene>